<evidence type="ECO:0000313" key="7">
    <source>
        <dbReference type="Proteomes" id="UP000198620"/>
    </source>
</evidence>
<organism evidence="6 7">
    <name type="scientific">Nitrosovibrio tenuis</name>
    <dbReference type="NCBI Taxonomy" id="1233"/>
    <lineage>
        <taxon>Bacteria</taxon>
        <taxon>Pseudomonadati</taxon>
        <taxon>Pseudomonadota</taxon>
        <taxon>Betaproteobacteria</taxon>
        <taxon>Nitrosomonadales</taxon>
        <taxon>Nitrosomonadaceae</taxon>
        <taxon>Nitrosovibrio</taxon>
    </lineage>
</organism>
<feature type="active site" description="Proton acceptor" evidence="3">
    <location>
        <position position="186"/>
    </location>
</feature>
<dbReference type="OrthoDB" id="9804264at2"/>
<dbReference type="InterPro" id="IPR000653">
    <property type="entry name" value="DegT/StrS_aminotransferase"/>
</dbReference>
<dbReference type="STRING" id="1233.SAMN05216387_101241"/>
<dbReference type="InterPro" id="IPR015424">
    <property type="entry name" value="PyrdxlP-dep_Trfase"/>
</dbReference>
<dbReference type="CDD" id="cd00616">
    <property type="entry name" value="AHBA_syn"/>
    <property type="match status" value="1"/>
</dbReference>
<evidence type="ECO:0000256" key="5">
    <source>
        <dbReference type="RuleBase" id="RU004508"/>
    </source>
</evidence>
<sequence length="365" mass="40365">MKVPFLDLKTPHQELEADLEAAFKRVLNSGWYILGKEVETFEAEFAEYCSVAHCVGIGNGLDAIHLLLLAYGIGQGDEVIVPANTFIATWLAVTYCGATPVPVEPDSATYNIDPLAIESAITARTAAIIPVHLYGQPADMDAINLIAQKHGLVVIEDAAQAQGARYRGHSACSLGNAATTSFYPAKNLGALGDGGAVLTNDNAVADKVRQLRNYGSKVKYQHDLLGYNSRLDELQAAFLTIKLRRLNAWNERRAEIADYYADKLAGCGIKLPYVPLWANPVWHLYVVQAEKRDELQNFLHQRDIETMIHYPVPPHMQECYTSSTYQGLPVTERLSRQILSLPIYHSMTLSQADVVIDAVRSYFQS</sequence>
<reference evidence="6 7" key="1">
    <citation type="submission" date="2016-10" db="EMBL/GenBank/DDBJ databases">
        <authorList>
            <person name="de Groot N.N."/>
        </authorList>
    </citation>
    <scope>NUCLEOTIDE SEQUENCE [LARGE SCALE GENOMIC DNA]</scope>
    <source>
        <strain evidence="6 7">Nv1</strain>
    </source>
</reference>
<dbReference type="Gene3D" id="3.40.640.10">
    <property type="entry name" value="Type I PLP-dependent aspartate aminotransferase-like (Major domain)"/>
    <property type="match status" value="1"/>
</dbReference>
<dbReference type="PANTHER" id="PTHR30244">
    <property type="entry name" value="TRANSAMINASE"/>
    <property type="match status" value="1"/>
</dbReference>
<dbReference type="InterPro" id="IPR015422">
    <property type="entry name" value="PyrdxlP-dep_Trfase_small"/>
</dbReference>
<evidence type="ECO:0000256" key="4">
    <source>
        <dbReference type="PIRSR" id="PIRSR000390-2"/>
    </source>
</evidence>
<dbReference type="Pfam" id="PF01041">
    <property type="entry name" value="DegT_DnrJ_EryC1"/>
    <property type="match status" value="1"/>
</dbReference>
<evidence type="ECO:0000256" key="1">
    <source>
        <dbReference type="ARBA" id="ARBA00022898"/>
    </source>
</evidence>
<keyword evidence="7" id="KW-1185">Reference proteome</keyword>
<dbReference type="EMBL" id="FOBH01000001">
    <property type="protein sequence ID" value="SEK35898.1"/>
    <property type="molecule type" value="Genomic_DNA"/>
</dbReference>
<feature type="modified residue" description="N6-(pyridoxal phosphate)lysine" evidence="4">
    <location>
        <position position="186"/>
    </location>
</feature>
<dbReference type="SUPFAM" id="SSF53383">
    <property type="entry name" value="PLP-dependent transferases"/>
    <property type="match status" value="1"/>
</dbReference>
<keyword evidence="1 4" id="KW-0663">Pyridoxal phosphate</keyword>
<dbReference type="FunFam" id="3.40.640.10:FF:000089">
    <property type="entry name" value="Aminotransferase, DegT/DnrJ/EryC1/StrS family"/>
    <property type="match status" value="1"/>
</dbReference>
<dbReference type="InterPro" id="IPR015421">
    <property type="entry name" value="PyrdxlP-dep_Trfase_major"/>
</dbReference>
<evidence type="ECO:0000313" key="6">
    <source>
        <dbReference type="EMBL" id="SEK35898.1"/>
    </source>
</evidence>
<dbReference type="AlphaFoldDB" id="A0A1H7GCR4"/>
<proteinExistence type="inferred from homology"/>
<protein>
    <submittedName>
        <fullName evidence="6">dTDP-4-amino-4,6-dideoxygalactose transaminase</fullName>
    </submittedName>
</protein>
<dbReference type="GO" id="GO:0000271">
    <property type="term" value="P:polysaccharide biosynthetic process"/>
    <property type="evidence" value="ECO:0007669"/>
    <property type="project" value="TreeGrafter"/>
</dbReference>
<evidence type="ECO:0000256" key="2">
    <source>
        <dbReference type="ARBA" id="ARBA00037999"/>
    </source>
</evidence>
<accession>A0A1H7GCR4</accession>
<dbReference type="PIRSF" id="PIRSF000390">
    <property type="entry name" value="PLP_StrS"/>
    <property type="match status" value="1"/>
</dbReference>
<dbReference type="Gene3D" id="3.90.1150.10">
    <property type="entry name" value="Aspartate Aminotransferase, domain 1"/>
    <property type="match status" value="1"/>
</dbReference>
<dbReference type="GO" id="GO:0030170">
    <property type="term" value="F:pyridoxal phosphate binding"/>
    <property type="evidence" value="ECO:0007669"/>
    <property type="project" value="UniProtKB-ARBA"/>
</dbReference>
<dbReference type="RefSeq" id="WP_090826144.1">
    <property type="nucleotide sequence ID" value="NZ_FOBH01000001.1"/>
</dbReference>
<gene>
    <name evidence="6" type="ORF">SAMN05216387_101241</name>
</gene>
<comment type="similarity">
    <text evidence="2 5">Belongs to the DegT/DnrJ/EryC1 family.</text>
</comment>
<name>A0A1H7GCR4_9PROT</name>
<dbReference type="PANTHER" id="PTHR30244:SF36">
    <property type="entry name" value="3-OXO-GLUCOSE-6-PHOSPHATE:GLUTAMATE AMINOTRANSFERASE"/>
    <property type="match status" value="1"/>
</dbReference>
<evidence type="ECO:0000256" key="3">
    <source>
        <dbReference type="PIRSR" id="PIRSR000390-1"/>
    </source>
</evidence>
<dbReference type="GO" id="GO:0008483">
    <property type="term" value="F:transaminase activity"/>
    <property type="evidence" value="ECO:0007669"/>
    <property type="project" value="TreeGrafter"/>
</dbReference>
<dbReference type="Proteomes" id="UP000198620">
    <property type="component" value="Unassembled WGS sequence"/>
</dbReference>